<sequence>MVKKKQKLGGNGAEAKRLKCINAEQFDKDKTIEAFLTMPENK</sequence>
<evidence type="ECO:0000313" key="1">
    <source>
        <dbReference type="EMBL" id="CAG8492818.1"/>
    </source>
</evidence>
<proteinExistence type="predicted"/>
<dbReference type="Proteomes" id="UP000789396">
    <property type="component" value="Unassembled WGS sequence"/>
</dbReference>
<dbReference type="AlphaFoldDB" id="A0A9N8ZDR6"/>
<protein>
    <submittedName>
        <fullName evidence="1">18242_t:CDS:1</fullName>
    </submittedName>
</protein>
<comment type="caution">
    <text evidence="1">The sequence shown here is derived from an EMBL/GenBank/DDBJ whole genome shotgun (WGS) entry which is preliminary data.</text>
</comment>
<organism evidence="1 2">
    <name type="scientific">Racocetra fulgida</name>
    <dbReference type="NCBI Taxonomy" id="60492"/>
    <lineage>
        <taxon>Eukaryota</taxon>
        <taxon>Fungi</taxon>
        <taxon>Fungi incertae sedis</taxon>
        <taxon>Mucoromycota</taxon>
        <taxon>Glomeromycotina</taxon>
        <taxon>Glomeromycetes</taxon>
        <taxon>Diversisporales</taxon>
        <taxon>Gigasporaceae</taxon>
        <taxon>Racocetra</taxon>
    </lineage>
</organism>
<dbReference type="EMBL" id="CAJVPZ010001458">
    <property type="protein sequence ID" value="CAG8492818.1"/>
    <property type="molecule type" value="Genomic_DNA"/>
</dbReference>
<evidence type="ECO:0000313" key="2">
    <source>
        <dbReference type="Proteomes" id="UP000789396"/>
    </source>
</evidence>
<accession>A0A9N8ZDR6</accession>
<name>A0A9N8ZDR6_9GLOM</name>
<gene>
    <name evidence="1" type="ORF">RFULGI_LOCUS2063</name>
</gene>
<keyword evidence="2" id="KW-1185">Reference proteome</keyword>
<reference evidence="1" key="1">
    <citation type="submission" date="2021-06" db="EMBL/GenBank/DDBJ databases">
        <authorList>
            <person name="Kallberg Y."/>
            <person name="Tangrot J."/>
            <person name="Rosling A."/>
        </authorList>
    </citation>
    <scope>NUCLEOTIDE SEQUENCE</scope>
    <source>
        <strain evidence="1">IN212</strain>
    </source>
</reference>